<dbReference type="PANTHER" id="PTHR23084:SF263">
    <property type="entry name" value="MORN REPEAT-CONTAINING PROTEIN 1"/>
    <property type="match status" value="1"/>
</dbReference>
<gene>
    <name evidence="3" type="ORF">IV203_020593</name>
</gene>
<dbReference type="EMBL" id="JAGRRH010000024">
    <property type="protein sequence ID" value="KAG7342649.1"/>
    <property type="molecule type" value="Genomic_DNA"/>
</dbReference>
<evidence type="ECO:0000256" key="1">
    <source>
        <dbReference type="ARBA" id="ARBA00022737"/>
    </source>
</evidence>
<comment type="caution">
    <text evidence="3">The sequence shown here is derived from an EMBL/GenBank/DDBJ whole genome shotgun (WGS) entry which is preliminary data.</text>
</comment>
<feature type="compositionally biased region" description="Acidic residues" evidence="2">
    <location>
        <begin position="235"/>
        <end position="248"/>
    </location>
</feature>
<accession>A0A9K3KF99</accession>
<reference evidence="3" key="2">
    <citation type="submission" date="2021-04" db="EMBL/GenBank/DDBJ databases">
        <authorList>
            <person name="Podell S."/>
        </authorList>
    </citation>
    <scope>NUCLEOTIDE SEQUENCE</scope>
    <source>
        <strain evidence="3">Hildebrandi</strain>
    </source>
</reference>
<dbReference type="AlphaFoldDB" id="A0A9K3KF99"/>
<feature type="compositionally biased region" description="Polar residues" evidence="2">
    <location>
        <begin position="81"/>
        <end position="91"/>
    </location>
</feature>
<reference evidence="3" key="1">
    <citation type="journal article" date="2021" name="Sci. Rep.">
        <title>Diploid genomic architecture of Nitzschia inconspicua, an elite biomass production diatom.</title>
        <authorList>
            <person name="Oliver A."/>
            <person name="Podell S."/>
            <person name="Pinowska A."/>
            <person name="Traller J.C."/>
            <person name="Smith S.R."/>
            <person name="McClure R."/>
            <person name="Beliaev A."/>
            <person name="Bohutskyi P."/>
            <person name="Hill E.A."/>
            <person name="Rabines A."/>
            <person name="Zheng H."/>
            <person name="Allen L.Z."/>
            <person name="Kuo A."/>
            <person name="Grigoriev I.V."/>
            <person name="Allen A.E."/>
            <person name="Hazlebeck D."/>
            <person name="Allen E.E."/>
        </authorList>
    </citation>
    <scope>NUCLEOTIDE SEQUENCE</scope>
    <source>
        <strain evidence="3">Hildebrandi</strain>
    </source>
</reference>
<dbReference type="SMART" id="SM00698">
    <property type="entry name" value="MORN"/>
    <property type="match status" value="6"/>
</dbReference>
<feature type="compositionally biased region" description="Basic residues" evidence="2">
    <location>
        <begin position="65"/>
        <end position="79"/>
    </location>
</feature>
<feature type="region of interest" description="Disordered" evidence="2">
    <location>
        <begin position="150"/>
        <end position="203"/>
    </location>
</feature>
<feature type="region of interest" description="Disordered" evidence="2">
    <location>
        <begin position="337"/>
        <end position="372"/>
    </location>
</feature>
<organism evidence="3 4">
    <name type="scientific">Nitzschia inconspicua</name>
    <dbReference type="NCBI Taxonomy" id="303405"/>
    <lineage>
        <taxon>Eukaryota</taxon>
        <taxon>Sar</taxon>
        <taxon>Stramenopiles</taxon>
        <taxon>Ochrophyta</taxon>
        <taxon>Bacillariophyta</taxon>
        <taxon>Bacillariophyceae</taxon>
        <taxon>Bacillariophycidae</taxon>
        <taxon>Bacillariales</taxon>
        <taxon>Bacillariaceae</taxon>
        <taxon>Nitzschia</taxon>
    </lineage>
</organism>
<dbReference type="Proteomes" id="UP000693970">
    <property type="component" value="Unassembled WGS sequence"/>
</dbReference>
<feature type="compositionally biased region" description="Low complexity" evidence="2">
    <location>
        <begin position="1"/>
        <end position="27"/>
    </location>
</feature>
<feature type="compositionally biased region" description="Low complexity" evidence="2">
    <location>
        <begin position="189"/>
        <end position="203"/>
    </location>
</feature>
<evidence type="ECO:0000256" key="2">
    <source>
        <dbReference type="SAM" id="MobiDB-lite"/>
    </source>
</evidence>
<keyword evidence="4" id="KW-1185">Reference proteome</keyword>
<feature type="compositionally biased region" description="Polar residues" evidence="2">
    <location>
        <begin position="177"/>
        <end position="188"/>
    </location>
</feature>
<dbReference type="InterPro" id="IPR003409">
    <property type="entry name" value="MORN"/>
</dbReference>
<feature type="compositionally biased region" description="Basic and acidic residues" evidence="2">
    <location>
        <begin position="357"/>
        <end position="369"/>
    </location>
</feature>
<feature type="region of interest" description="Disordered" evidence="2">
    <location>
        <begin position="217"/>
        <end position="248"/>
    </location>
</feature>
<sequence>MHPSLVATTVTTAATASQQQQQQQRLSRSSDETASSVSFSSSHIDMSGSVMTTPTTTDAVGHTNKTNRHRSLLFHRKRNVNVPNVSTAQNRVSGSSSGSAGVANDTAATGRTKDERDQNATTHHSSSFISSSSFLGFRQRLERWHILGDHSNHHDDDDDTSHCIKDDRRRRRRNRNPCTDFTSAAPNHTTGTSTSTIMSGGSSSSVFSLGRFSSLCSLNPPPPSHQDESRFPTVLEEEEDPEHDDHDDDDDVAAAITPITAANTTTTNTLKDVSTSSSSSPCPTNRFFATKKTEDTVIRVNGIQIGLDSSGQTGLYWGMLDVQTKRPHGRGKMMYFAQDTDTKEEQEEPSDPPTETVTKEKEEEAQSERTEEESCLGPVLVYDGQWQNGDWCGFGTLLDLIHGHTYEGGFFDNYKHGLGVLQYADGRVYDGIFAFGKLEGKGHLEYPDGTKYWGHWTSDGIEHGRGKKVFPDGRVYDGEFDNGVLHGHGRMTYADGSWYLGEWIDGEPNGLGIMVLPDGNLKFEGTFIRGSPIEGSSFPNHSKKSDGDFLCYRSSLAKNGTLVGNIPKFVYMPEDRLKWAK</sequence>
<evidence type="ECO:0000313" key="3">
    <source>
        <dbReference type="EMBL" id="KAG7342649.1"/>
    </source>
</evidence>
<evidence type="ECO:0000313" key="4">
    <source>
        <dbReference type="Proteomes" id="UP000693970"/>
    </source>
</evidence>
<feature type="region of interest" description="Disordered" evidence="2">
    <location>
        <begin position="1"/>
        <end position="128"/>
    </location>
</feature>
<proteinExistence type="predicted"/>
<keyword evidence="1" id="KW-0677">Repeat</keyword>
<feature type="compositionally biased region" description="Low complexity" evidence="2">
    <location>
        <begin position="92"/>
        <end position="103"/>
    </location>
</feature>
<protein>
    <submittedName>
        <fullName evidence="3">2-isopropylmalate synthase</fullName>
    </submittedName>
</protein>
<dbReference type="Pfam" id="PF02493">
    <property type="entry name" value="MORN"/>
    <property type="match status" value="6"/>
</dbReference>
<feature type="compositionally biased region" description="Polar residues" evidence="2">
    <location>
        <begin position="32"/>
        <end position="58"/>
    </location>
</feature>
<name>A0A9K3KF99_9STRA</name>
<feature type="compositionally biased region" description="Basic and acidic residues" evidence="2">
    <location>
        <begin position="150"/>
        <end position="167"/>
    </location>
</feature>
<dbReference type="PANTHER" id="PTHR23084">
    <property type="entry name" value="PHOSPHATIDYLINOSITOL-4-PHOSPHATE 5-KINASE RELATED"/>
    <property type="match status" value="1"/>
</dbReference>
<dbReference type="OrthoDB" id="418492at2759"/>